<dbReference type="Pfam" id="PF00665">
    <property type="entry name" value="rve"/>
    <property type="match status" value="1"/>
</dbReference>
<feature type="domain" description="Integrase catalytic" evidence="1">
    <location>
        <begin position="1"/>
        <end position="86"/>
    </location>
</feature>
<dbReference type="InterPro" id="IPR001584">
    <property type="entry name" value="Integrase_cat-core"/>
</dbReference>
<dbReference type="GO" id="GO:0003676">
    <property type="term" value="F:nucleic acid binding"/>
    <property type="evidence" value="ECO:0007669"/>
    <property type="project" value="InterPro"/>
</dbReference>
<dbReference type="Proteomes" id="UP001454036">
    <property type="component" value="Unassembled WGS sequence"/>
</dbReference>
<accession>A0AAV3NXY3</accession>
<dbReference type="AlphaFoldDB" id="A0AAV3NXY3"/>
<reference evidence="2 3" key="1">
    <citation type="submission" date="2024-01" db="EMBL/GenBank/DDBJ databases">
        <title>The complete chloroplast genome sequence of Lithospermum erythrorhizon: insights into the phylogenetic relationship among Boraginaceae species and the maternal lineages of purple gromwells.</title>
        <authorList>
            <person name="Okada T."/>
            <person name="Watanabe K."/>
        </authorList>
    </citation>
    <scope>NUCLEOTIDE SEQUENCE [LARGE SCALE GENOMIC DNA]</scope>
</reference>
<dbReference type="GO" id="GO:0015074">
    <property type="term" value="P:DNA integration"/>
    <property type="evidence" value="ECO:0007669"/>
    <property type="project" value="InterPro"/>
</dbReference>
<evidence type="ECO:0000313" key="2">
    <source>
        <dbReference type="EMBL" id="GAA0143591.1"/>
    </source>
</evidence>
<sequence>MWGNNLVGKLPKAKGGAEFAIVAVDYFSKRIEATPLKKTKSEVVMQFLWKNILTQFVIPKILVSDNVPQFEGNVLADFCEKFGIEH</sequence>
<evidence type="ECO:0000259" key="1">
    <source>
        <dbReference type="PROSITE" id="PS50994"/>
    </source>
</evidence>
<organism evidence="2 3">
    <name type="scientific">Lithospermum erythrorhizon</name>
    <name type="common">Purple gromwell</name>
    <name type="synonym">Lithospermum officinale var. erythrorhizon</name>
    <dbReference type="NCBI Taxonomy" id="34254"/>
    <lineage>
        <taxon>Eukaryota</taxon>
        <taxon>Viridiplantae</taxon>
        <taxon>Streptophyta</taxon>
        <taxon>Embryophyta</taxon>
        <taxon>Tracheophyta</taxon>
        <taxon>Spermatophyta</taxon>
        <taxon>Magnoliopsida</taxon>
        <taxon>eudicotyledons</taxon>
        <taxon>Gunneridae</taxon>
        <taxon>Pentapetalae</taxon>
        <taxon>asterids</taxon>
        <taxon>lamiids</taxon>
        <taxon>Boraginales</taxon>
        <taxon>Boraginaceae</taxon>
        <taxon>Boraginoideae</taxon>
        <taxon>Lithospermeae</taxon>
        <taxon>Lithospermum</taxon>
    </lineage>
</organism>
<dbReference type="Gene3D" id="3.30.420.10">
    <property type="entry name" value="Ribonuclease H-like superfamily/Ribonuclease H"/>
    <property type="match status" value="1"/>
</dbReference>
<protein>
    <recommendedName>
        <fullName evidence="1">Integrase catalytic domain-containing protein</fullName>
    </recommendedName>
</protein>
<dbReference type="EMBL" id="BAABME010000535">
    <property type="protein sequence ID" value="GAA0143591.1"/>
    <property type="molecule type" value="Genomic_DNA"/>
</dbReference>
<dbReference type="InterPro" id="IPR036397">
    <property type="entry name" value="RNaseH_sf"/>
</dbReference>
<dbReference type="PROSITE" id="PS50994">
    <property type="entry name" value="INTEGRASE"/>
    <property type="match status" value="1"/>
</dbReference>
<keyword evidence="3" id="KW-1185">Reference proteome</keyword>
<dbReference type="PANTHER" id="PTHR37984:SF5">
    <property type="entry name" value="PROTEIN NYNRIN-LIKE"/>
    <property type="match status" value="1"/>
</dbReference>
<dbReference type="InterPro" id="IPR050951">
    <property type="entry name" value="Retrovirus_Pol_polyprotein"/>
</dbReference>
<dbReference type="PANTHER" id="PTHR37984">
    <property type="entry name" value="PROTEIN CBG26694"/>
    <property type="match status" value="1"/>
</dbReference>
<proteinExistence type="predicted"/>
<comment type="caution">
    <text evidence="2">The sequence shown here is derived from an EMBL/GenBank/DDBJ whole genome shotgun (WGS) entry which is preliminary data.</text>
</comment>
<dbReference type="SUPFAM" id="SSF53098">
    <property type="entry name" value="Ribonuclease H-like"/>
    <property type="match status" value="1"/>
</dbReference>
<name>A0AAV3NXY3_LITER</name>
<evidence type="ECO:0000313" key="3">
    <source>
        <dbReference type="Proteomes" id="UP001454036"/>
    </source>
</evidence>
<gene>
    <name evidence="2" type="ORF">LIER_04241</name>
</gene>
<dbReference type="InterPro" id="IPR012337">
    <property type="entry name" value="RNaseH-like_sf"/>
</dbReference>